<proteinExistence type="inferred from homology"/>
<keyword evidence="5" id="KW-1185">Reference proteome</keyword>
<dbReference type="NCBIfam" id="TIGR00654">
    <property type="entry name" value="PhzF_family"/>
    <property type="match status" value="1"/>
</dbReference>
<protein>
    <submittedName>
        <fullName evidence="4">PhzF family phenazine biosynthesis protein</fullName>
    </submittedName>
</protein>
<dbReference type="Pfam" id="PF02567">
    <property type="entry name" value="PhzC-PhzF"/>
    <property type="match status" value="1"/>
</dbReference>
<dbReference type="SUPFAM" id="SSF54506">
    <property type="entry name" value="Diaminopimelate epimerase-like"/>
    <property type="match status" value="1"/>
</dbReference>
<dbReference type="PANTHER" id="PTHR13774:SF17">
    <property type="entry name" value="PHENAZINE BIOSYNTHESIS-LIKE DOMAIN-CONTAINING PROTEIN"/>
    <property type="match status" value="1"/>
</dbReference>
<dbReference type="PANTHER" id="PTHR13774">
    <property type="entry name" value="PHENAZINE BIOSYNTHESIS PROTEIN"/>
    <property type="match status" value="1"/>
</dbReference>
<evidence type="ECO:0000313" key="5">
    <source>
        <dbReference type="Proteomes" id="UP000761264"/>
    </source>
</evidence>
<sequence>MTEIAFYHVDAFTDVAFGGNPAGICPLDAWLPSETMQAIAFENNLSETAFFVANATGYHLRWFTPKIEVSLCGHATLASAYVIARHINPGVEKVLFDSASGPLLVTRRGEVFTLDFPVSRPEPFDDKGAVFEALGVQPQAVLKAGKMMAVLADETAVRDVEPHLERVSRLPADGLIVTAPGDDCDFVSRFFAPHAGIPEDPVTGSAHCVLTPYWAERLGKTVMEARQISARGGKLTVEDRGERVLLSGRVTPYLEGRIRV</sequence>
<accession>A0A967EZY4</accession>
<name>A0A967EZY4_9PROT</name>
<dbReference type="RefSeq" id="WP_167227131.1">
    <property type="nucleotide sequence ID" value="NZ_JAAQPH010000014.1"/>
</dbReference>
<feature type="active site" evidence="3">
    <location>
        <position position="47"/>
    </location>
</feature>
<comment type="caution">
    <text evidence="4">The sequence shown here is derived from an EMBL/GenBank/DDBJ whole genome shotgun (WGS) entry which is preliminary data.</text>
</comment>
<organism evidence="4 5">
    <name type="scientific">Pelagibius litoralis</name>
    <dbReference type="NCBI Taxonomy" id="374515"/>
    <lineage>
        <taxon>Bacteria</taxon>
        <taxon>Pseudomonadati</taxon>
        <taxon>Pseudomonadota</taxon>
        <taxon>Alphaproteobacteria</taxon>
        <taxon>Rhodospirillales</taxon>
        <taxon>Rhodovibrionaceae</taxon>
        <taxon>Pelagibius</taxon>
    </lineage>
</organism>
<dbReference type="InterPro" id="IPR003719">
    <property type="entry name" value="Phenazine_PhzF-like"/>
</dbReference>
<evidence type="ECO:0000256" key="3">
    <source>
        <dbReference type="PIRSR" id="PIRSR016184-1"/>
    </source>
</evidence>
<dbReference type="GO" id="GO:0005737">
    <property type="term" value="C:cytoplasm"/>
    <property type="evidence" value="ECO:0007669"/>
    <property type="project" value="TreeGrafter"/>
</dbReference>
<evidence type="ECO:0000256" key="1">
    <source>
        <dbReference type="ARBA" id="ARBA00008270"/>
    </source>
</evidence>
<dbReference type="PIRSF" id="PIRSF016184">
    <property type="entry name" value="PhzC_PhzF"/>
    <property type="match status" value="1"/>
</dbReference>
<gene>
    <name evidence="4" type="ORF">HBA54_17935</name>
</gene>
<dbReference type="Proteomes" id="UP000761264">
    <property type="component" value="Unassembled WGS sequence"/>
</dbReference>
<evidence type="ECO:0000256" key="2">
    <source>
        <dbReference type="ARBA" id="ARBA00023235"/>
    </source>
</evidence>
<dbReference type="Gene3D" id="3.10.310.10">
    <property type="entry name" value="Diaminopimelate Epimerase, Chain A, domain 1"/>
    <property type="match status" value="2"/>
</dbReference>
<evidence type="ECO:0000313" key="4">
    <source>
        <dbReference type="EMBL" id="NIA70480.1"/>
    </source>
</evidence>
<dbReference type="EMBL" id="JAAQPH010000014">
    <property type="protein sequence ID" value="NIA70480.1"/>
    <property type="molecule type" value="Genomic_DNA"/>
</dbReference>
<reference evidence="4" key="1">
    <citation type="submission" date="2020-03" db="EMBL/GenBank/DDBJ databases">
        <title>Genome of Pelagibius litoralis DSM 21314T.</title>
        <authorList>
            <person name="Wang G."/>
        </authorList>
    </citation>
    <scope>NUCLEOTIDE SEQUENCE</scope>
    <source>
        <strain evidence="4">DSM 21314</strain>
    </source>
</reference>
<keyword evidence="2" id="KW-0413">Isomerase</keyword>
<comment type="similarity">
    <text evidence="1">Belongs to the PhzF family.</text>
</comment>
<dbReference type="AlphaFoldDB" id="A0A967EZY4"/>
<dbReference type="GO" id="GO:0016853">
    <property type="term" value="F:isomerase activity"/>
    <property type="evidence" value="ECO:0007669"/>
    <property type="project" value="UniProtKB-KW"/>
</dbReference>